<protein>
    <recommendedName>
        <fullName evidence="5">CHHC U11-48K-type domain-containing protein</fullName>
    </recommendedName>
</protein>
<keyword evidence="1" id="KW-0479">Metal-binding</keyword>
<feature type="compositionally biased region" description="Acidic residues" evidence="4">
    <location>
        <begin position="142"/>
        <end position="151"/>
    </location>
</feature>
<reference evidence="6 7" key="1">
    <citation type="journal article" date="2018" name="Nat. Ecol. Evol.">
        <title>Genomic signatures of mitonuclear coevolution across populations of Tigriopus californicus.</title>
        <authorList>
            <person name="Barreto F.S."/>
            <person name="Watson E.T."/>
            <person name="Lima T.G."/>
            <person name="Willett C.S."/>
            <person name="Edmands S."/>
            <person name="Li W."/>
            <person name="Burton R.S."/>
        </authorList>
    </citation>
    <scope>NUCLEOTIDE SEQUENCE [LARGE SCALE GENOMIC DNA]</scope>
    <source>
        <strain evidence="6 7">San Diego</strain>
    </source>
</reference>
<dbReference type="STRING" id="6832.A0A553P2H1"/>
<dbReference type="PROSITE" id="PS51800">
    <property type="entry name" value="ZF_CHHC_U11_48K"/>
    <property type="match status" value="2"/>
</dbReference>
<evidence type="ECO:0000256" key="3">
    <source>
        <dbReference type="ARBA" id="ARBA00022833"/>
    </source>
</evidence>
<feature type="region of interest" description="Disordered" evidence="4">
    <location>
        <begin position="163"/>
        <end position="225"/>
    </location>
</feature>
<feature type="compositionally biased region" description="Polar residues" evidence="4">
    <location>
        <begin position="204"/>
        <end position="222"/>
    </location>
</feature>
<dbReference type="OrthoDB" id="6362133at2759"/>
<dbReference type="InterPro" id="IPR051591">
    <property type="entry name" value="UPF0224_FAM112_RNA_Proc"/>
</dbReference>
<dbReference type="InterPro" id="IPR036236">
    <property type="entry name" value="Znf_C2H2_sf"/>
</dbReference>
<dbReference type="GO" id="GO:0008270">
    <property type="term" value="F:zinc ion binding"/>
    <property type="evidence" value="ECO:0007669"/>
    <property type="project" value="UniProtKB-KW"/>
</dbReference>
<dbReference type="Proteomes" id="UP000318571">
    <property type="component" value="Chromosome 7"/>
</dbReference>
<evidence type="ECO:0000259" key="5">
    <source>
        <dbReference type="PROSITE" id="PS51800"/>
    </source>
</evidence>
<dbReference type="EMBL" id="VCGU01000008">
    <property type="protein sequence ID" value="TRY71879.1"/>
    <property type="molecule type" value="Genomic_DNA"/>
</dbReference>
<dbReference type="SUPFAM" id="SSF57667">
    <property type="entry name" value="beta-beta-alpha zinc fingers"/>
    <property type="match status" value="1"/>
</dbReference>
<dbReference type="Pfam" id="PF05253">
    <property type="entry name" value="zf-U11-48K"/>
    <property type="match status" value="2"/>
</dbReference>
<evidence type="ECO:0000313" key="7">
    <source>
        <dbReference type="Proteomes" id="UP000318571"/>
    </source>
</evidence>
<dbReference type="InterPro" id="IPR022776">
    <property type="entry name" value="TRM13/UPF0224_CHHC_Znf_dom"/>
</dbReference>
<dbReference type="AlphaFoldDB" id="A0A553P2H1"/>
<feature type="domain" description="CHHC U11-48K-type" evidence="5">
    <location>
        <begin position="27"/>
        <end position="54"/>
    </location>
</feature>
<keyword evidence="2" id="KW-0863">Zinc-finger</keyword>
<evidence type="ECO:0000256" key="4">
    <source>
        <dbReference type="SAM" id="MobiDB-lite"/>
    </source>
</evidence>
<proteinExistence type="predicted"/>
<name>A0A553P2H1_TIGCA</name>
<feature type="region of interest" description="Disordered" evidence="4">
    <location>
        <begin position="264"/>
        <end position="291"/>
    </location>
</feature>
<evidence type="ECO:0000313" key="6">
    <source>
        <dbReference type="EMBL" id="TRY71879.1"/>
    </source>
</evidence>
<organism evidence="6 7">
    <name type="scientific">Tigriopus californicus</name>
    <name type="common">Marine copepod</name>
    <dbReference type="NCBI Taxonomy" id="6832"/>
    <lineage>
        <taxon>Eukaryota</taxon>
        <taxon>Metazoa</taxon>
        <taxon>Ecdysozoa</taxon>
        <taxon>Arthropoda</taxon>
        <taxon>Crustacea</taxon>
        <taxon>Multicrustacea</taxon>
        <taxon>Hexanauplia</taxon>
        <taxon>Copepoda</taxon>
        <taxon>Harpacticoida</taxon>
        <taxon>Harpacticidae</taxon>
        <taxon>Tigriopus</taxon>
    </lineage>
</organism>
<accession>A0A553P2H1</accession>
<dbReference type="PANTHER" id="PTHR21402">
    <property type="entry name" value="GAMETOCYTE SPECIFIC FACTOR 1-RELATED"/>
    <property type="match status" value="1"/>
</dbReference>
<sequence>MFKLCYFFHSFRSGCVISFSTMMGLKTVTCPYNESHQILPHRIQYHIIKCAKNHPEMDMAICPYNATHHIPRSQELLHLQDCPDRDAIELQKFRVNDLIPGPHGQLNKPVVYGSSLIPFEGEVRHSSRPTGDWRGFEGQFDHEDDDSFDLDPEDREVRDIIDEKHATSKFSPPTSHPPPALDETQDSIGFRGMGRGTRLKRRLNQSQATLSKSETKSQTGLPSHQIGIAASGQSSVLGRGMSCLKSYQQQRHRDLVMNKVREKHHHLGKDESFEDAAEEFKDSKSRHSQSGLEMSLENLMIHDQNMARLASRH</sequence>
<keyword evidence="3" id="KW-0862">Zinc</keyword>
<dbReference type="PANTHER" id="PTHR21402:SF5">
    <property type="entry name" value="GAMETOCYTE SPECIFIC FACTOR 1"/>
    <property type="match status" value="1"/>
</dbReference>
<evidence type="ECO:0000256" key="2">
    <source>
        <dbReference type="ARBA" id="ARBA00022771"/>
    </source>
</evidence>
<feature type="domain" description="CHHC U11-48K-type" evidence="5">
    <location>
        <begin position="59"/>
        <end position="86"/>
    </location>
</feature>
<gene>
    <name evidence="6" type="ORF">TCAL_00305</name>
</gene>
<keyword evidence="7" id="KW-1185">Reference proteome</keyword>
<comment type="caution">
    <text evidence="6">The sequence shown here is derived from an EMBL/GenBank/DDBJ whole genome shotgun (WGS) entry which is preliminary data.</text>
</comment>
<evidence type="ECO:0000256" key="1">
    <source>
        <dbReference type="ARBA" id="ARBA00022723"/>
    </source>
</evidence>
<feature type="region of interest" description="Disordered" evidence="4">
    <location>
        <begin position="123"/>
        <end position="151"/>
    </location>
</feature>